<name>A0A9D4DC73_DREPO</name>
<proteinExistence type="predicted"/>
<reference evidence="1" key="1">
    <citation type="journal article" date="2019" name="bioRxiv">
        <title>The Genome of the Zebra Mussel, Dreissena polymorpha: A Resource for Invasive Species Research.</title>
        <authorList>
            <person name="McCartney M.A."/>
            <person name="Auch B."/>
            <person name="Kono T."/>
            <person name="Mallez S."/>
            <person name="Zhang Y."/>
            <person name="Obille A."/>
            <person name="Becker A."/>
            <person name="Abrahante J.E."/>
            <person name="Garbe J."/>
            <person name="Badalamenti J.P."/>
            <person name="Herman A."/>
            <person name="Mangelson H."/>
            <person name="Liachko I."/>
            <person name="Sullivan S."/>
            <person name="Sone E.D."/>
            <person name="Koren S."/>
            <person name="Silverstein K.A.T."/>
            <person name="Beckman K.B."/>
            <person name="Gohl D.M."/>
        </authorList>
    </citation>
    <scope>NUCLEOTIDE SEQUENCE</scope>
    <source>
        <strain evidence="1">Duluth1</strain>
        <tissue evidence="1">Whole animal</tissue>
    </source>
</reference>
<reference evidence="1" key="2">
    <citation type="submission" date="2020-11" db="EMBL/GenBank/DDBJ databases">
        <authorList>
            <person name="McCartney M.A."/>
            <person name="Auch B."/>
            <person name="Kono T."/>
            <person name="Mallez S."/>
            <person name="Becker A."/>
            <person name="Gohl D.M."/>
            <person name="Silverstein K.A.T."/>
            <person name="Koren S."/>
            <person name="Bechman K.B."/>
            <person name="Herman A."/>
            <person name="Abrahante J.E."/>
            <person name="Garbe J."/>
        </authorList>
    </citation>
    <scope>NUCLEOTIDE SEQUENCE</scope>
    <source>
        <strain evidence="1">Duluth1</strain>
        <tissue evidence="1">Whole animal</tissue>
    </source>
</reference>
<accession>A0A9D4DC73</accession>
<evidence type="ECO:0000313" key="1">
    <source>
        <dbReference type="EMBL" id="KAH3746942.1"/>
    </source>
</evidence>
<keyword evidence="2" id="KW-1185">Reference proteome</keyword>
<dbReference type="AlphaFoldDB" id="A0A9D4DC73"/>
<dbReference type="EMBL" id="JAIWYP010000010">
    <property type="protein sequence ID" value="KAH3746942.1"/>
    <property type="molecule type" value="Genomic_DNA"/>
</dbReference>
<gene>
    <name evidence="1" type="ORF">DPMN_181360</name>
</gene>
<organism evidence="1 2">
    <name type="scientific">Dreissena polymorpha</name>
    <name type="common">Zebra mussel</name>
    <name type="synonym">Mytilus polymorpha</name>
    <dbReference type="NCBI Taxonomy" id="45954"/>
    <lineage>
        <taxon>Eukaryota</taxon>
        <taxon>Metazoa</taxon>
        <taxon>Spiralia</taxon>
        <taxon>Lophotrochozoa</taxon>
        <taxon>Mollusca</taxon>
        <taxon>Bivalvia</taxon>
        <taxon>Autobranchia</taxon>
        <taxon>Heteroconchia</taxon>
        <taxon>Euheterodonta</taxon>
        <taxon>Imparidentia</taxon>
        <taxon>Neoheterodontei</taxon>
        <taxon>Myida</taxon>
        <taxon>Dreissenoidea</taxon>
        <taxon>Dreissenidae</taxon>
        <taxon>Dreissena</taxon>
    </lineage>
</organism>
<sequence>MILVMRSDCDDEDEEEYSEKDAEFQYFQQINNSISHNVLNIYFMTQLLAEATKSKR</sequence>
<protein>
    <submittedName>
        <fullName evidence="1">Uncharacterized protein</fullName>
    </submittedName>
</protein>
<comment type="caution">
    <text evidence="1">The sequence shown here is derived from an EMBL/GenBank/DDBJ whole genome shotgun (WGS) entry which is preliminary data.</text>
</comment>
<dbReference type="Proteomes" id="UP000828390">
    <property type="component" value="Unassembled WGS sequence"/>
</dbReference>
<evidence type="ECO:0000313" key="2">
    <source>
        <dbReference type="Proteomes" id="UP000828390"/>
    </source>
</evidence>